<feature type="region of interest" description="Disordered" evidence="1">
    <location>
        <begin position="322"/>
        <end position="357"/>
    </location>
</feature>
<dbReference type="Proteomes" id="UP001209570">
    <property type="component" value="Unassembled WGS sequence"/>
</dbReference>
<dbReference type="PANTHER" id="PTHR38899">
    <property type="entry name" value="DOMAIN OOKINETE PROTEIN, PUTATIVE-RELATED"/>
    <property type="match status" value="1"/>
</dbReference>
<protein>
    <recommendedName>
        <fullName evidence="4">Protein kinase</fullName>
    </recommendedName>
</protein>
<proteinExistence type="predicted"/>
<organism evidence="2 3">
    <name type="scientific">Pythium insidiosum</name>
    <name type="common">Pythiosis disease agent</name>
    <dbReference type="NCBI Taxonomy" id="114742"/>
    <lineage>
        <taxon>Eukaryota</taxon>
        <taxon>Sar</taxon>
        <taxon>Stramenopiles</taxon>
        <taxon>Oomycota</taxon>
        <taxon>Peronosporomycetes</taxon>
        <taxon>Pythiales</taxon>
        <taxon>Pythiaceae</taxon>
        <taxon>Pythium</taxon>
    </lineage>
</organism>
<feature type="compositionally biased region" description="Low complexity" evidence="1">
    <location>
        <begin position="24"/>
        <end position="40"/>
    </location>
</feature>
<dbReference type="PANTHER" id="PTHR38899:SF1">
    <property type="entry name" value="PROTEIN KINASE"/>
    <property type="match status" value="1"/>
</dbReference>
<reference evidence="2" key="1">
    <citation type="submission" date="2021-12" db="EMBL/GenBank/DDBJ databases">
        <title>Prjna785345.</title>
        <authorList>
            <person name="Rujirawat T."/>
            <person name="Krajaejun T."/>
        </authorList>
    </citation>
    <scope>NUCLEOTIDE SEQUENCE</scope>
    <source>
        <strain evidence="2">Pi057C3</strain>
    </source>
</reference>
<evidence type="ECO:0000256" key="1">
    <source>
        <dbReference type="SAM" id="MobiDB-lite"/>
    </source>
</evidence>
<dbReference type="AlphaFoldDB" id="A0AAD5LAC9"/>
<comment type="caution">
    <text evidence="2">The sequence shown here is derived from an EMBL/GenBank/DDBJ whole genome shotgun (WGS) entry which is preliminary data.</text>
</comment>
<feature type="region of interest" description="Disordered" evidence="1">
    <location>
        <begin position="1"/>
        <end position="53"/>
    </location>
</feature>
<evidence type="ECO:0000313" key="2">
    <source>
        <dbReference type="EMBL" id="KAJ0393282.1"/>
    </source>
</evidence>
<name>A0AAD5LAC9_PYTIN</name>
<keyword evidence="3" id="KW-1185">Reference proteome</keyword>
<dbReference type="EMBL" id="JAKCXM010000510">
    <property type="protein sequence ID" value="KAJ0393282.1"/>
    <property type="molecule type" value="Genomic_DNA"/>
</dbReference>
<accession>A0AAD5LAC9</accession>
<feature type="region of interest" description="Disordered" evidence="1">
    <location>
        <begin position="93"/>
        <end position="115"/>
    </location>
</feature>
<sequence>MEPRRMRSHCAGPCVTPPPRPRGMRTPSPSQSPSPTVVTPPGSPMDVDPPLSPPRLRRPVISVFDWDDTLCPSSWLFREGLLAGYGLVDEPPPPEESSYGCAKGPQAHRRSRELTPEDRELLRQLGDQVLALLHAARQCGPVFIVTAAKLQWVRNTAECFLPSVFHVLAKSESLHVISAREFYMDQARKVSPEPAPVGAMEGTPLAWKCVTFDAVCAHLRVEEVHRQSRLPSSKIDFVSVGDSFCERDACRLLEMKAPHMLRAKTVKLVNQPSLVDLVEQVNMTRSMYQQICRHAASLDLHMLRTRAGLRLIQVDLPTAAAAAAPAAHQPPRPDREPASETSPGPVPAHGGGACTDL</sequence>
<gene>
    <name evidence="2" type="ORF">P43SY_004278</name>
</gene>
<evidence type="ECO:0000313" key="3">
    <source>
        <dbReference type="Proteomes" id="UP001209570"/>
    </source>
</evidence>
<evidence type="ECO:0008006" key="4">
    <source>
        <dbReference type="Google" id="ProtNLM"/>
    </source>
</evidence>